<evidence type="ECO:0000256" key="5">
    <source>
        <dbReference type="ARBA" id="ARBA00022679"/>
    </source>
</evidence>
<keyword evidence="5" id="KW-0808">Transferase</keyword>
<comment type="subcellular location">
    <subcellularLocation>
        <location evidence="1">Cytoplasm</location>
    </subcellularLocation>
</comment>
<keyword evidence="7" id="KW-0418">Kinase</keyword>
<evidence type="ECO:0000256" key="7">
    <source>
        <dbReference type="ARBA" id="ARBA00022777"/>
    </source>
</evidence>
<dbReference type="AlphaFoldDB" id="A0A410QHL7"/>
<keyword evidence="10" id="KW-1185">Reference proteome</keyword>
<dbReference type="InterPro" id="IPR036667">
    <property type="entry name" value="PTS_IIB_sorbose-sp_sf"/>
</dbReference>
<dbReference type="OrthoDB" id="9788818at2"/>
<dbReference type="GO" id="GO:0008982">
    <property type="term" value="F:protein-N(PI)-phosphohistidine-sugar phosphotransferase activity"/>
    <property type="evidence" value="ECO:0007669"/>
    <property type="project" value="InterPro"/>
</dbReference>
<evidence type="ECO:0000256" key="1">
    <source>
        <dbReference type="ARBA" id="ARBA00004496"/>
    </source>
</evidence>
<feature type="domain" description="PTS EIIB type-4" evidence="8">
    <location>
        <begin position="1"/>
        <end position="165"/>
    </location>
</feature>
<dbReference type="PROSITE" id="PS51101">
    <property type="entry name" value="PTS_EIIB_TYPE_4"/>
    <property type="match status" value="1"/>
</dbReference>
<evidence type="ECO:0000256" key="6">
    <source>
        <dbReference type="ARBA" id="ARBA00022683"/>
    </source>
</evidence>
<name>A0A410QHL7_9FIRM</name>
<keyword evidence="6" id="KW-0598">Phosphotransferase system</keyword>
<keyword evidence="3" id="KW-0963">Cytoplasm</keyword>
<dbReference type="Proteomes" id="UP000287969">
    <property type="component" value="Chromosome"/>
</dbReference>
<dbReference type="EMBL" id="CP035282">
    <property type="protein sequence ID" value="QAT63459.1"/>
    <property type="molecule type" value="Genomic_DNA"/>
</dbReference>
<dbReference type="GO" id="GO:0009401">
    <property type="term" value="P:phosphoenolpyruvate-dependent sugar phosphotransferase system"/>
    <property type="evidence" value="ECO:0007669"/>
    <property type="project" value="UniProtKB-KW"/>
</dbReference>
<proteinExistence type="predicted"/>
<evidence type="ECO:0000256" key="3">
    <source>
        <dbReference type="ARBA" id="ARBA00022490"/>
    </source>
</evidence>
<dbReference type="GO" id="GO:0016301">
    <property type="term" value="F:kinase activity"/>
    <property type="evidence" value="ECO:0007669"/>
    <property type="project" value="UniProtKB-KW"/>
</dbReference>
<evidence type="ECO:0000256" key="2">
    <source>
        <dbReference type="ARBA" id="ARBA00022448"/>
    </source>
</evidence>
<evidence type="ECO:0000313" key="10">
    <source>
        <dbReference type="Proteomes" id="UP000287969"/>
    </source>
</evidence>
<sequence>MMKNIKLTRVDFRLIHGQVMTRWVVNLGITKIVVIDDNSAHNPIFSRILVNAVPNGTVVNVYDQDSAIKKWNEDHFGDGNILLLFKDIKTAKKIWEEGLEFTDMQIGGIGGAAGQKNVYKQVVMSKEDYDRLKVLYNGGVNIYLQPIPEDRPYPFSNIIEKKVFE</sequence>
<dbReference type="Pfam" id="PF03830">
    <property type="entry name" value="PTSIIB_sorb"/>
    <property type="match status" value="1"/>
</dbReference>
<protein>
    <submittedName>
        <fullName evidence="9">PTS mannose/fructose/sorbose transporter subunit IIB</fullName>
    </submittedName>
</protein>
<evidence type="ECO:0000259" key="8">
    <source>
        <dbReference type="PROSITE" id="PS51101"/>
    </source>
</evidence>
<dbReference type="KEGG" id="spoa:EQM13_11945"/>
<dbReference type="InterPro" id="IPR004720">
    <property type="entry name" value="PTS_IIB_sorbose-sp"/>
</dbReference>
<keyword evidence="2" id="KW-0813">Transport</keyword>
<evidence type="ECO:0000256" key="4">
    <source>
        <dbReference type="ARBA" id="ARBA00022597"/>
    </source>
</evidence>
<dbReference type="Gene3D" id="3.40.35.10">
    <property type="entry name" value="Phosphotransferase system, sorbose subfamily IIB component"/>
    <property type="match status" value="1"/>
</dbReference>
<dbReference type="SUPFAM" id="SSF52728">
    <property type="entry name" value="PTS IIb component"/>
    <property type="match status" value="1"/>
</dbReference>
<gene>
    <name evidence="9" type="ORF">EQM13_11945</name>
</gene>
<reference evidence="10" key="1">
    <citation type="submission" date="2019-01" db="EMBL/GenBank/DDBJ databases">
        <title>Draft genomes of a novel of Sporanaerobacter strains.</title>
        <authorList>
            <person name="Ma S."/>
        </authorList>
    </citation>
    <scope>NUCLEOTIDE SEQUENCE [LARGE SCALE GENOMIC DNA]</scope>
    <source>
        <strain evidence="10">NJN-17</strain>
    </source>
</reference>
<keyword evidence="4" id="KW-0762">Sugar transport</keyword>
<dbReference type="GO" id="GO:0005737">
    <property type="term" value="C:cytoplasm"/>
    <property type="evidence" value="ECO:0007669"/>
    <property type="project" value="UniProtKB-SubCell"/>
</dbReference>
<accession>A0A410QHL7</accession>
<organism evidence="9 10">
    <name type="scientific">Acidilutibacter cellobiosedens</name>
    <dbReference type="NCBI Taxonomy" id="2507161"/>
    <lineage>
        <taxon>Bacteria</taxon>
        <taxon>Bacillati</taxon>
        <taxon>Bacillota</taxon>
        <taxon>Tissierellia</taxon>
        <taxon>Tissierellales</taxon>
        <taxon>Acidilutibacteraceae</taxon>
        <taxon>Acidilutibacter</taxon>
    </lineage>
</organism>
<evidence type="ECO:0000313" key="9">
    <source>
        <dbReference type="EMBL" id="QAT63459.1"/>
    </source>
</evidence>